<evidence type="ECO:0000313" key="1">
    <source>
        <dbReference type="EMBL" id="CAF4283092.1"/>
    </source>
</evidence>
<dbReference type="Proteomes" id="UP000681720">
    <property type="component" value="Unassembled WGS sequence"/>
</dbReference>
<dbReference type="AlphaFoldDB" id="A0A8S2TCE2"/>
<organism evidence="1 2">
    <name type="scientific">Rotaria magnacalcarata</name>
    <dbReference type="NCBI Taxonomy" id="392030"/>
    <lineage>
        <taxon>Eukaryota</taxon>
        <taxon>Metazoa</taxon>
        <taxon>Spiralia</taxon>
        <taxon>Gnathifera</taxon>
        <taxon>Rotifera</taxon>
        <taxon>Eurotatoria</taxon>
        <taxon>Bdelloidea</taxon>
        <taxon>Philodinida</taxon>
        <taxon>Philodinidae</taxon>
        <taxon>Rotaria</taxon>
    </lineage>
</organism>
<name>A0A8S2TCE2_9BILA</name>
<accession>A0A8S2TCE2</accession>
<protein>
    <submittedName>
        <fullName evidence="1">Uncharacterized protein</fullName>
    </submittedName>
</protein>
<proteinExistence type="predicted"/>
<dbReference type="EMBL" id="CAJOBJ010032914">
    <property type="protein sequence ID" value="CAF4283092.1"/>
    <property type="molecule type" value="Genomic_DNA"/>
</dbReference>
<comment type="caution">
    <text evidence="1">The sequence shown here is derived from an EMBL/GenBank/DDBJ whole genome shotgun (WGS) entry which is preliminary data.</text>
</comment>
<evidence type="ECO:0000313" key="2">
    <source>
        <dbReference type="Proteomes" id="UP000681720"/>
    </source>
</evidence>
<sequence>TPCGENRVCHEKQCVSIDQTMEKTDLDNCPYGDLFVPIQMLRLVDKLSTGKMLCPDALNALRSRGMNVTYLCYESSIPYYRLCCEECKK</sequence>
<feature type="non-terminal residue" evidence="1">
    <location>
        <position position="1"/>
    </location>
</feature>
<gene>
    <name evidence="1" type="ORF">GIL414_LOCUS25066</name>
</gene>
<reference evidence="1" key="1">
    <citation type="submission" date="2021-02" db="EMBL/GenBank/DDBJ databases">
        <authorList>
            <person name="Nowell W R."/>
        </authorList>
    </citation>
    <scope>NUCLEOTIDE SEQUENCE</scope>
</reference>